<sequence>MAYFPHKHFNGTTYLLDHLEPTSIRIALDVANTLKVSLQVQYSCHCFTEAFDPERHRDHHRYTHRGETRAFNILRYQCSLQLPSLLNGLPRRTVYRAEQDNYTYVALIPVNQGVETYSVFFKLTAKAPAQLHMRVQSAYLKPLSRKPKESWRFGSLAGQISGVFDAPGKRPRPKKKAP</sequence>
<dbReference type="AlphaFoldDB" id="A0A7Y9LK95"/>
<dbReference type="EMBL" id="JACBYR010000001">
    <property type="protein sequence ID" value="NYE82724.1"/>
    <property type="molecule type" value="Genomic_DNA"/>
</dbReference>
<comment type="caution">
    <text evidence="1">The sequence shown here is derived from an EMBL/GenBank/DDBJ whole genome shotgun (WGS) entry which is preliminary data.</text>
</comment>
<evidence type="ECO:0000313" key="1">
    <source>
        <dbReference type="EMBL" id="NYE82724.1"/>
    </source>
</evidence>
<organism evidence="1 2">
    <name type="scientific">Pigmentiphaga litoralis</name>
    <dbReference type="NCBI Taxonomy" id="516702"/>
    <lineage>
        <taxon>Bacteria</taxon>
        <taxon>Pseudomonadati</taxon>
        <taxon>Pseudomonadota</taxon>
        <taxon>Betaproteobacteria</taxon>
        <taxon>Burkholderiales</taxon>
        <taxon>Alcaligenaceae</taxon>
        <taxon>Pigmentiphaga</taxon>
    </lineage>
</organism>
<evidence type="ECO:0000313" key="2">
    <source>
        <dbReference type="Proteomes" id="UP000542125"/>
    </source>
</evidence>
<keyword evidence="2" id="KW-1185">Reference proteome</keyword>
<dbReference type="RefSeq" id="WP_179585834.1">
    <property type="nucleotide sequence ID" value="NZ_JACBYR010000001.1"/>
</dbReference>
<gene>
    <name evidence="1" type="ORF">FHW18_001995</name>
</gene>
<name>A0A7Y9LK95_9BURK</name>
<protein>
    <submittedName>
        <fullName evidence="1">Uncharacterized protein</fullName>
    </submittedName>
</protein>
<accession>A0A7Y9LK95</accession>
<dbReference type="Proteomes" id="UP000542125">
    <property type="component" value="Unassembled WGS sequence"/>
</dbReference>
<reference evidence="1 2" key="1">
    <citation type="submission" date="2020-07" db="EMBL/GenBank/DDBJ databases">
        <title>Genomic Encyclopedia of Type Strains, Phase IV (KMG-V): Genome sequencing to study the core and pangenomes of soil and plant-associated prokaryotes.</title>
        <authorList>
            <person name="Whitman W."/>
        </authorList>
    </citation>
    <scope>NUCLEOTIDE SEQUENCE [LARGE SCALE GENOMIC DNA]</scope>
    <source>
        <strain evidence="1 2">SAS40</strain>
    </source>
</reference>
<proteinExistence type="predicted"/>